<organism evidence="1 2">
    <name type="scientific">Algibacter lectus</name>
    <dbReference type="NCBI Taxonomy" id="221126"/>
    <lineage>
        <taxon>Bacteria</taxon>
        <taxon>Pseudomonadati</taxon>
        <taxon>Bacteroidota</taxon>
        <taxon>Flavobacteriia</taxon>
        <taxon>Flavobacteriales</taxon>
        <taxon>Flavobacteriaceae</taxon>
        <taxon>Algibacter</taxon>
    </lineage>
</organism>
<dbReference type="Proteomes" id="UP000029644">
    <property type="component" value="Unassembled WGS sequence"/>
</dbReference>
<dbReference type="RefSeq" id="WP_238568593.1">
    <property type="nucleotide sequence ID" value="NZ_BBNQ01000034.1"/>
</dbReference>
<protein>
    <submittedName>
        <fullName evidence="1">Uncharacterized protein</fullName>
    </submittedName>
</protein>
<proteinExistence type="predicted"/>
<evidence type="ECO:0000313" key="2">
    <source>
        <dbReference type="Proteomes" id="UP000029644"/>
    </source>
</evidence>
<evidence type="ECO:0000313" key="1">
    <source>
        <dbReference type="EMBL" id="GAL65089.1"/>
    </source>
</evidence>
<accession>A0A090VP42</accession>
<sequence>MLNKPMAEIDNLKYFALLEEFETSDKLIKLGFGELQNINLDNSFYFLPFQLLSQGFERFMKAYICLGHLHLTNELPNFKYLKKLGHDLEKLLSEITDNYYFDFNRPQYALDNEFLKNNSDLKELLFMLSEFGKLSRYHNFDIITDNAKIGVNVNQLWEKFENSILDSKDYENLMDFDLEQEVYHKISRHIIIIFEKFVSALSRQFIFKCLGQKSMAITASTFMDFGMLYEQDFGKMDYRKQTTKYKEKPKKVHKRTVVDEVQRKTNPNFKWKKIIKSDYVGDWPFYADEVIIECRQKHWCVITIDGHDYALNGSAKGRYKLENPHDAGMAVMGKSISDFIKMALELNTTKKH</sequence>
<name>A0A090VP42_9FLAO</name>
<reference evidence="1 2" key="1">
    <citation type="journal article" date="2014" name="Genome Announc.">
        <title>Draft Genome Sequences of Marine Flavobacterium Algibacter lectus Strains SS8 and NR4.</title>
        <authorList>
            <person name="Takatani N."/>
            <person name="Nakanishi M."/>
            <person name="Meirelles P."/>
            <person name="Mino S."/>
            <person name="Suda W."/>
            <person name="Oshima K."/>
            <person name="Hattori M."/>
            <person name="Ohkuma M."/>
            <person name="Hosokawa M."/>
            <person name="Miyashita K."/>
            <person name="Thompson F.L."/>
            <person name="Niwa A."/>
            <person name="Sawabe T."/>
            <person name="Sawabe T."/>
        </authorList>
    </citation>
    <scope>NUCLEOTIDE SEQUENCE [LARGE SCALE GENOMIC DNA]</scope>
    <source>
        <strain evidence="1 2">JCM 19300</strain>
    </source>
</reference>
<gene>
    <name evidence="1" type="ORF">JCM19300_2820</name>
</gene>
<dbReference type="AlphaFoldDB" id="A0A090VP42"/>
<comment type="caution">
    <text evidence="1">The sequence shown here is derived from an EMBL/GenBank/DDBJ whole genome shotgun (WGS) entry which is preliminary data.</text>
</comment>
<dbReference type="EMBL" id="BBNQ01000034">
    <property type="protein sequence ID" value="GAL65089.1"/>
    <property type="molecule type" value="Genomic_DNA"/>
</dbReference>